<sequence>MATVQYTIVFIMMVSELPMPDRWKQGIFTAFGKSKTIRSKIQTDSKIKGVSGVNEKTVLEEKQKIISALNDKLVGLEKELKEAKSQKKQANSNEQFSAEVDDAEVIKAQLAKSNVRRRNV</sequence>
<dbReference type="AlphaFoldDB" id="A0A1R1YGX6"/>
<evidence type="ECO:0000313" key="3">
    <source>
        <dbReference type="EMBL" id="OMJ26149.1"/>
    </source>
</evidence>
<protein>
    <submittedName>
        <fullName evidence="3">Uncharacterized protein</fullName>
    </submittedName>
</protein>
<proteinExistence type="predicted"/>
<dbReference type="Proteomes" id="UP000187283">
    <property type="component" value="Unassembled WGS sequence"/>
</dbReference>
<name>A0A1R1YGX6_9FUNG</name>
<comment type="caution">
    <text evidence="3">The sequence shown here is derived from an EMBL/GenBank/DDBJ whole genome shotgun (WGS) entry which is preliminary data.</text>
</comment>
<accession>A0A1R1YGX6</accession>
<evidence type="ECO:0000256" key="1">
    <source>
        <dbReference type="SAM" id="Coils"/>
    </source>
</evidence>
<dbReference type="OrthoDB" id="435607at2759"/>
<gene>
    <name evidence="3" type="ORF">AYI70_g398</name>
    <name evidence="2" type="ORF">AYI70_g5554</name>
</gene>
<evidence type="ECO:0000313" key="4">
    <source>
        <dbReference type="Proteomes" id="UP000187283"/>
    </source>
</evidence>
<evidence type="ECO:0000313" key="2">
    <source>
        <dbReference type="EMBL" id="OMJ18099.1"/>
    </source>
</evidence>
<keyword evidence="4" id="KW-1185">Reference proteome</keyword>
<keyword evidence="1" id="KW-0175">Coiled coil</keyword>
<dbReference type="EMBL" id="LSSN01000062">
    <property type="protein sequence ID" value="OMJ26149.1"/>
    <property type="molecule type" value="Genomic_DNA"/>
</dbReference>
<organism evidence="3 4">
    <name type="scientific">Smittium culicis</name>
    <dbReference type="NCBI Taxonomy" id="133412"/>
    <lineage>
        <taxon>Eukaryota</taxon>
        <taxon>Fungi</taxon>
        <taxon>Fungi incertae sedis</taxon>
        <taxon>Zoopagomycota</taxon>
        <taxon>Kickxellomycotina</taxon>
        <taxon>Harpellomycetes</taxon>
        <taxon>Harpellales</taxon>
        <taxon>Legeriomycetaceae</taxon>
        <taxon>Smittium</taxon>
    </lineage>
</organism>
<reference evidence="3 4" key="1">
    <citation type="submission" date="2017-01" db="EMBL/GenBank/DDBJ databases">
        <authorList>
            <person name="Mah S.A."/>
            <person name="Swanson W.J."/>
            <person name="Moy G.W."/>
            <person name="Vacquier V.D."/>
        </authorList>
    </citation>
    <scope>NUCLEOTIDE SEQUENCE [LARGE SCALE GENOMIC DNA]</scope>
    <source>
        <strain evidence="3 4">GSMNP</strain>
    </source>
</reference>
<feature type="coiled-coil region" evidence="1">
    <location>
        <begin position="59"/>
        <end position="93"/>
    </location>
</feature>
<dbReference type="EMBL" id="LSSN01001842">
    <property type="protein sequence ID" value="OMJ18099.1"/>
    <property type="molecule type" value="Genomic_DNA"/>
</dbReference>